<dbReference type="AlphaFoldDB" id="A0A840B3G1"/>
<proteinExistence type="predicted"/>
<accession>A0A840B3G1</accession>
<dbReference type="EMBL" id="JACIEA010000003">
    <property type="protein sequence ID" value="MBB3943822.1"/>
    <property type="molecule type" value="Genomic_DNA"/>
</dbReference>
<evidence type="ECO:0000313" key="2">
    <source>
        <dbReference type="Proteomes" id="UP000581447"/>
    </source>
</evidence>
<comment type="caution">
    <text evidence="1">The sequence shown here is derived from an EMBL/GenBank/DDBJ whole genome shotgun (WGS) entry which is preliminary data.</text>
</comment>
<evidence type="ECO:0000313" key="1">
    <source>
        <dbReference type="EMBL" id="MBB3943822.1"/>
    </source>
</evidence>
<name>A0A840B3G1_9SPHN</name>
<keyword evidence="2" id="KW-1185">Reference proteome</keyword>
<reference evidence="1 2" key="1">
    <citation type="submission" date="2020-08" db="EMBL/GenBank/DDBJ databases">
        <title>Genomic Encyclopedia of Type Strains, Phase IV (KMG-IV): sequencing the most valuable type-strain genomes for metagenomic binning, comparative biology and taxonomic classification.</title>
        <authorList>
            <person name="Goeker M."/>
        </authorList>
    </citation>
    <scope>NUCLEOTIDE SEQUENCE [LARGE SCALE GENOMIC DNA]</scope>
    <source>
        <strain evidence="1 2">DSM 29050</strain>
    </source>
</reference>
<gene>
    <name evidence="1" type="ORF">GGR91_002086</name>
</gene>
<organism evidence="1 2">
    <name type="scientific">Sphingorhabdus rigui</name>
    <dbReference type="NCBI Taxonomy" id="1282858"/>
    <lineage>
        <taxon>Bacteria</taxon>
        <taxon>Pseudomonadati</taxon>
        <taxon>Pseudomonadota</taxon>
        <taxon>Alphaproteobacteria</taxon>
        <taxon>Sphingomonadales</taxon>
        <taxon>Sphingomonadaceae</taxon>
        <taxon>Sphingorhabdus</taxon>
    </lineage>
</organism>
<dbReference type="Proteomes" id="UP000581447">
    <property type="component" value="Unassembled WGS sequence"/>
</dbReference>
<protein>
    <submittedName>
        <fullName evidence="1">Uncharacterized protein</fullName>
    </submittedName>
</protein>
<sequence length="86" mass="9310">MTTTLLVGSCKGEPTHTAEAAWHQSAKTGWTGFPVFDLPSPHSHVLPQRAGKAAHRGRDITPPLQIDAEATEKIGLLDWIASRKIT</sequence>